<name>A0ACB8QCQ3_9AGAM</name>
<evidence type="ECO:0000313" key="2">
    <source>
        <dbReference type="Proteomes" id="UP000814128"/>
    </source>
</evidence>
<comment type="caution">
    <text evidence="1">The sequence shown here is derived from an EMBL/GenBank/DDBJ whole genome shotgun (WGS) entry which is preliminary data.</text>
</comment>
<keyword evidence="2" id="KW-1185">Reference proteome</keyword>
<protein>
    <submittedName>
        <fullName evidence="1">Uncharacterized protein</fullName>
    </submittedName>
</protein>
<proteinExistence type="predicted"/>
<reference evidence="1" key="2">
    <citation type="journal article" date="2022" name="New Phytol.">
        <title>Evolutionary transition to the ectomycorrhizal habit in the genomes of a hyperdiverse lineage of mushroom-forming fungi.</title>
        <authorList>
            <person name="Looney B."/>
            <person name="Miyauchi S."/>
            <person name="Morin E."/>
            <person name="Drula E."/>
            <person name="Courty P.E."/>
            <person name="Kohler A."/>
            <person name="Kuo A."/>
            <person name="LaButti K."/>
            <person name="Pangilinan J."/>
            <person name="Lipzen A."/>
            <person name="Riley R."/>
            <person name="Andreopoulos W."/>
            <person name="He G."/>
            <person name="Johnson J."/>
            <person name="Nolan M."/>
            <person name="Tritt A."/>
            <person name="Barry K.W."/>
            <person name="Grigoriev I.V."/>
            <person name="Nagy L.G."/>
            <person name="Hibbett D."/>
            <person name="Henrissat B."/>
            <person name="Matheny P.B."/>
            <person name="Labbe J."/>
            <person name="Martin F.M."/>
        </authorList>
    </citation>
    <scope>NUCLEOTIDE SEQUENCE</scope>
    <source>
        <strain evidence="1">EC-137</strain>
    </source>
</reference>
<organism evidence="1 2">
    <name type="scientific">Vararia minispora EC-137</name>
    <dbReference type="NCBI Taxonomy" id="1314806"/>
    <lineage>
        <taxon>Eukaryota</taxon>
        <taxon>Fungi</taxon>
        <taxon>Dikarya</taxon>
        <taxon>Basidiomycota</taxon>
        <taxon>Agaricomycotina</taxon>
        <taxon>Agaricomycetes</taxon>
        <taxon>Russulales</taxon>
        <taxon>Lachnocladiaceae</taxon>
        <taxon>Vararia</taxon>
    </lineage>
</organism>
<evidence type="ECO:0000313" key="1">
    <source>
        <dbReference type="EMBL" id="KAI0029578.1"/>
    </source>
</evidence>
<gene>
    <name evidence="1" type="ORF">K488DRAFT_88577</name>
</gene>
<accession>A0ACB8QCQ3</accession>
<dbReference type="Proteomes" id="UP000814128">
    <property type="component" value="Unassembled WGS sequence"/>
</dbReference>
<sequence>MSASDLNADIICEIFTLLAHTDTPNARTLGWIRATHVCRRWRAVGLHLSFLWAGIVCAIPRAVNVVLARARSSPLTFRCPDLLSYEDDRRLLHAASAHLHSIQVLANNPASHAWLALFPGKTLPRLHTLHLNLTVLHDDVPSCAPINAPVLLSATFYGGKFLHINAPSLRSLSLLDQRVDVLHLLTVLRQCPSIEELAISSRTQTSSGLYISDQDSIDQHTSIDLLNLRSFSLAASDPPCSVLMRKLFLAERAHVDIIIDGTDPGQELIDAALASLTRCARLPRLDTLVIKDDHSFLSLCLHPPSGYDQKHCVSGAKRRGLYVRIKRARESAEAYAAGIAHVTRNVIELDISDLCLHDTIIPIFRALPRVIAISSSFKALDNIRRTLAMNSALFPELSTIKLHMHTLHSSTSSVRAWAEVVSVFQDNIDRGRHPLRLVRSWFNAPPPCPNKEHTSVLSRLSALGAKVFDEVPSFAALADI</sequence>
<dbReference type="EMBL" id="MU273667">
    <property type="protein sequence ID" value="KAI0029578.1"/>
    <property type="molecule type" value="Genomic_DNA"/>
</dbReference>
<reference evidence="1" key="1">
    <citation type="submission" date="2021-02" db="EMBL/GenBank/DDBJ databases">
        <authorList>
            <consortium name="DOE Joint Genome Institute"/>
            <person name="Ahrendt S."/>
            <person name="Looney B.P."/>
            <person name="Miyauchi S."/>
            <person name="Morin E."/>
            <person name="Drula E."/>
            <person name="Courty P.E."/>
            <person name="Chicoki N."/>
            <person name="Fauchery L."/>
            <person name="Kohler A."/>
            <person name="Kuo A."/>
            <person name="Labutti K."/>
            <person name="Pangilinan J."/>
            <person name="Lipzen A."/>
            <person name="Riley R."/>
            <person name="Andreopoulos W."/>
            <person name="He G."/>
            <person name="Johnson J."/>
            <person name="Barry K.W."/>
            <person name="Grigoriev I.V."/>
            <person name="Nagy L."/>
            <person name="Hibbett D."/>
            <person name="Henrissat B."/>
            <person name="Matheny P.B."/>
            <person name="Labbe J."/>
            <person name="Martin F."/>
        </authorList>
    </citation>
    <scope>NUCLEOTIDE SEQUENCE</scope>
    <source>
        <strain evidence="1">EC-137</strain>
    </source>
</reference>